<keyword evidence="2" id="KW-1185">Reference proteome</keyword>
<evidence type="ECO:0000313" key="1">
    <source>
        <dbReference type="EMBL" id="OQR79692.1"/>
    </source>
</evidence>
<proteinExistence type="predicted"/>
<gene>
    <name evidence="1" type="ORF">BIW11_05554</name>
</gene>
<dbReference type="STRING" id="418985.A0A1V9Y1T3"/>
<reference evidence="1 2" key="1">
    <citation type="journal article" date="2017" name="Gigascience">
        <title>Draft genome of the honey bee ectoparasitic mite, Tropilaelaps mercedesae, is shaped by the parasitic life history.</title>
        <authorList>
            <person name="Dong X."/>
            <person name="Armstrong S.D."/>
            <person name="Xia D."/>
            <person name="Makepeace B.L."/>
            <person name="Darby A.C."/>
            <person name="Kadowaki T."/>
        </authorList>
    </citation>
    <scope>NUCLEOTIDE SEQUENCE [LARGE SCALE GENOMIC DNA]</scope>
    <source>
        <strain evidence="1">Wuxi-XJTLU</strain>
    </source>
</reference>
<dbReference type="AlphaFoldDB" id="A0A1V9Y1T3"/>
<dbReference type="EMBL" id="MNPL01000808">
    <property type="protein sequence ID" value="OQR79692.1"/>
    <property type="molecule type" value="Genomic_DNA"/>
</dbReference>
<dbReference type="InParanoid" id="A0A1V9Y1T3"/>
<comment type="caution">
    <text evidence="1">The sequence shown here is derived from an EMBL/GenBank/DDBJ whole genome shotgun (WGS) entry which is preliminary data.</text>
</comment>
<evidence type="ECO:0000313" key="2">
    <source>
        <dbReference type="Proteomes" id="UP000192247"/>
    </source>
</evidence>
<dbReference type="PANTHER" id="PTHR37159">
    <property type="entry name" value="GH11867P"/>
    <property type="match status" value="1"/>
</dbReference>
<dbReference type="PANTHER" id="PTHR37159:SF1">
    <property type="entry name" value="GH11867P"/>
    <property type="match status" value="1"/>
</dbReference>
<sequence length="311" mass="35652">MKWIFRENYQSTVPTVSAFGVQLASFTMGVADDHMYHVFSNLESHKNSRNVGRRFITTIKNLMKWYDTDIFDKKSPGYRSILATRAIHRLYMKKLPQRLGEHPEGHQWLSQTYMALVQMGMIGPLLSYPLNLTHLSDEDLEGMVHFWRVLGYMVGINDRYNVCRDGVAGLRSLTKEFVKNRAMPSLTSLTLEKATFSGLVCDAIVYTFLMPVQIFNIILALGTMVDTGTDLKLNFVGSSTWYERALVKCVKFAISRGLFAYSPVRVLLNFASRWFVKHANAEKLSTEPFNKTPFPKENFVCPYSASPRWKL</sequence>
<dbReference type="Proteomes" id="UP000192247">
    <property type="component" value="Unassembled WGS sequence"/>
</dbReference>
<dbReference type="OrthoDB" id="6361347at2759"/>
<accession>A0A1V9Y1T3</accession>
<protein>
    <submittedName>
        <fullName evidence="1">Uncharacterized protein</fullName>
    </submittedName>
</protein>
<name>A0A1V9Y1T3_9ACAR</name>
<organism evidence="1 2">
    <name type="scientific">Tropilaelaps mercedesae</name>
    <dbReference type="NCBI Taxonomy" id="418985"/>
    <lineage>
        <taxon>Eukaryota</taxon>
        <taxon>Metazoa</taxon>
        <taxon>Ecdysozoa</taxon>
        <taxon>Arthropoda</taxon>
        <taxon>Chelicerata</taxon>
        <taxon>Arachnida</taxon>
        <taxon>Acari</taxon>
        <taxon>Parasitiformes</taxon>
        <taxon>Mesostigmata</taxon>
        <taxon>Gamasina</taxon>
        <taxon>Dermanyssoidea</taxon>
        <taxon>Laelapidae</taxon>
        <taxon>Tropilaelaps</taxon>
    </lineage>
</organism>